<proteinExistence type="predicted"/>
<reference evidence="3 4" key="2">
    <citation type="journal article" date="2017" name="Sci. Rep.">
        <title>A mobile pathogenicity chromosome in Fusarium oxysporum for infection of multiple cucurbit species.</title>
        <authorList>
            <person name="van Dam P."/>
            <person name="Fokkens L."/>
            <person name="Ayukawa Y."/>
            <person name="van der Gragt M."/>
            <person name="Ter Horst A."/>
            <person name="Brankovics B."/>
            <person name="Houterman P.M."/>
            <person name="Arie T."/>
            <person name="Rep M."/>
        </authorList>
    </citation>
    <scope>NUCLEOTIDE SEQUENCE [LARGE SCALE GENOMIC DNA]</scope>
    <source>
        <strain evidence="3 4">Forc016</strain>
    </source>
</reference>
<comment type="caution">
    <text evidence="3">The sequence shown here is derived from an EMBL/GenBank/DDBJ whole genome shotgun (WGS) entry which is preliminary data.</text>
</comment>
<evidence type="ECO:0000313" key="4">
    <source>
        <dbReference type="Proteomes" id="UP000219602"/>
    </source>
</evidence>
<dbReference type="EMBL" id="MABQ02000003">
    <property type="protein sequence ID" value="PCD42419.1"/>
    <property type="molecule type" value="Genomic_DNA"/>
</dbReference>
<evidence type="ECO:0000259" key="2">
    <source>
        <dbReference type="Pfam" id="PF13391"/>
    </source>
</evidence>
<feature type="domain" description="HNH nuclease" evidence="2">
    <location>
        <begin position="135"/>
        <end position="219"/>
    </location>
</feature>
<gene>
    <name evidence="3" type="ORF">AU210_004947</name>
</gene>
<dbReference type="AlphaFoldDB" id="A0A2H3HWL2"/>
<protein>
    <recommendedName>
        <fullName evidence="2">HNH nuclease domain-containing protein</fullName>
    </recommendedName>
</protein>
<dbReference type="InterPro" id="IPR003615">
    <property type="entry name" value="HNH_nuc"/>
</dbReference>
<feature type="region of interest" description="Disordered" evidence="1">
    <location>
        <begin position="79"/>
        <end position="102"/>
    </location>
</feature>
<evidence type="ECO:0000256" key="1">
    <source>
        <dbReference type="SAM" id="MobiDB-lite"/>
    </source>
</evidence>
<name>A0A2H3HWL2_FUSOX</name>
<reference evidence="3 4" key="1">
    <citation type="journal article" date="2016" name="Environ. Microbiol.">
        <title>Effector profiles distinguish formae speciales of Fusarium oxysporum.</title>
        <authorList>
            <person name="van Dam P."/>
            <person name="Fokkens L."/>
            <person name="Schmidt S.M."/>
            <person name="Linmans J.H."/>
            <person name="Kistler H.C."/>
            <person name="Ma L.J."/>
            <person name="Rep M."/>
        </authorList>
    </citation>
    <scope>NUCLEOTIDE SEQUENCE [LARGE SCALE GENOMIC DNA]</scope>
    <source>
        <strain evidence="3 4">Forc016</strain>
    </source>
</reference>
<organism evidence="3 4">
    <name type="scientific">Fusarium oxysporum f. sp. radicis-cucumerinum</name>
    <dbReference type="NCBI Taxonomy" id="327505"/>
    <lineage>
        <taxon>Eukaryota</taxon>
        <taxon>Fungi</taxon>
        <taxon>Dikarya</taxon>
        <taxon>Ascomycota</taxon>
        <taxon>Pezizomycotina</taxon>
        <taxon>Sordariomycetes</taxon>
        <taxon>Hypocreomycetidae</taxon>
        <taxon>Hypocreales</taxon>
        <taxon>Nectriaceae</taxon>
        <taxon>Fusarium</taxon>
        <taxon>Fusarium oxysporum species complex</taxon>
    </lineage>
</organism>
<evidence type="ECO:0000313" key="3">
    <source>
        <dbReference type="EMBL" id="PCD42419.1"/>
    </source>
</evidence>
<accession>A0A2H3HWL2</accession>
<dbReference type="Proteomes" id="UP000219602">
    <property type="component" value="Chromosome 4"/>
</dbReference>
<sequence>MTIPPLLFGPDELMSPKICNFEMQRCIDSISPSYLRHLRKRHRATFVSGQLDQPPIACPSTASHHSIRMDIDETTSFEVNSEPTRELQVIEPLSSTESESEYTDELQAVEPSRIDKHNIDFAEQKKCLARDGDVCVVTGATNPNAYHIAPFTWNDTQEHIDRTFDLGPNRTFMVGNEFANRTRYLHNRDEPGESDKAWNMISLHPQVYGWWSKGFFAFKCLEVQSLGSGESNVILEFRWMPQTKRWFGQHIDIFNTGTGHDLKEWLAGIDQFHASGNPPPMARDGLRLQVTMSDGAPLYSGKFIHIRMKNEDVSRFKDMIDMQWGCILITALSGAAGTSQLLSNKNSDDKVMQWIQNQARFAEERGLDS</sequence>
<dbReference type="Pfam" id="PF13391">
    <property type="entry name" value="HNH_2"/>
    <property type="match status" value="1"/>
</dbReference>